<dbReference type="OrthoDB" id="2891411at2759"/>
<sequence length="393" mass="44858">MSGHGVKRYKTRGKLVSYFPKPKGRSGAKFSTPSAFISLPDELLLEVVNSYPRVSLHTKRTALYGEEYLVRHRSIYALSQTCRRLRNVFLPYVWQSIEAFASKYQVDDPAKPNRMNLPDGILWKKELATDLVRQLEIVTIRDPTLAPYVQTVTVWLSDYSWAGVWPEFCRALAELPNLHTLHIVYSMQATGRWIFEKRSFLEMLDRRSLPSVRNLAIPWKLANLLPSMPETQRLYFTDATPRQFSNGLTEPTKAGFAKLRELPNTVFTLTSNNLFELCGGRLKHIQVRLHEHRAKGDVEAQRIQQRFTKMAKRLRGLESLKVFSDESYDDIAFWADCTMLLIQPLEAVLRARAVPNSSAPNDAEPSTRTVRVTLVHRSGARKTVIAAAGQDDP</sequence>
<keyword evidence="2" id="KW-1185">Reference proteome</keyword>
<dbReference type="Proteomes" id="UP000320762">
    <property type="component" value="Unassembled WGS sequence"/>
</dbReference>
<organism evidence="1 2">
    <name type="scientific">Schizophyllum amplum</name>
    <dbReference type="NCBI Taxonomy" id="97359"/>
    <lineage>
        <taxon>Eukaryota</taxon>
        <taxon>Fungi</taxon>
        <taxon>Dikarya</taxon>
        <taxon>Basidiomycota</taxon>
        <taxon>Agaricomycotina</taxon>
        <taxon>Agaricomycetes</taxon>
        <taxon>Agaricomycetidae</taxon>
        <taxon>Agaricales</taxon>
        <taxon>Schizophyllaceae</taxon>
        <taxon>Schizophyllum</taxon>
    </lineage>
</organism>
<name>A0A550CRW2_9AGAR</name>
<accession>A0A550CRW2</accession>
<evidence type="ECO:0000313" key="2">
    <source>
        <dbReference type="Proteomes" id="UP000320762"/>
    </source>
</evidence>
<dbReference type="EMBL" id="VDMD01000002">
    <property type="protein sequence ID" value="TRM67528.1"/>
    <property type="molecule type" value="Genomic_DNA"/>
</dbReference>
<proteinExistence type="predicted"/>
<reference evidence="1 2" key="1">
    <citation type="journal article" date="2019" name="New Phytol.">
        <title>Comparative genomics reveals unique wood-decay strategies and fruiting body development in the Schizophyllaceae.</title>
        <authorList>
            <person name="Almasi E."/>
            <person name="Sahu N."/>
            <person name="Krizsan K."/>
            <person name="Balint B."/>
            <person name="Kovacs G.M."/>
            <person name="Kiss B."/>
            <person name="Cseklye J."/>
            <person name="Drula E."/>
            <person name="Henrissat B."/>
            <person name="Nagy I."/>
            <person name="Chovatia M."/>
            <person name="Adam C."/>
            <person name="LaButti K."/>
            <person name="Lipzen A."/>
            <person name="Riley R."/>
            <person name="Grigoriev I.V."/>
            <person name="Nagy L.G."/>
        </authorList>
    </citation>
    <scope>NUCLEOTIDE SEQUENCE [LARGE SCALE GENOMIC DNA]</scope>
    <source>
        <strain evidence="1 2">NL-1724</strain>
    </source>
</reference>
<evidence type="ECO:0000313" key="1">
    <source>
        <dbReference type="EMBL" id="TRM67528.1"/>
    </source>
</evidence>
<dbReference type="AlphaFoldDB" id="A0A550CRW2"/>
<comment type="caution">
    <text evidence="1">The sequence shown here is derived from an EMBL/GenBank/DDBJ whole genome shotgun (WGS) entry which is preliminary data.</text>
</comment>
<gene>
    <name evidence="1" type="ORF">BD626DRAFT_625964</name>
</gene>
<protein>
    <submittedName>
        <fullName evidence="1">Uncharacterized protein</fullName>
    </submittedName>
</protein>